<evidence type="ECO:0000313" key="2">
    <source>
        <dbReference type="Proteomes" id="UP000467700"/>
    </source>
</evidence>
<keyword evidence="2" id="KW-1185">Reference proteome</keyword>
<evidence type="ECO:0008006" key="3">
    <source>
        <dbReference type="Google" id="ProtNLM"/>
    </source>
</evidence>
<dbReference type="OrthoDB" id="2269034at2759"/>
<evidence type="ECO:0000313" key="1">
    <source>
        <dbReference type="EMBL" id="CAA7271169.1"/>
    </source>
</evidence>
<dbReference type="EMBL" id="CACVBS010000101">
    <property type="protein sequence ID" value="CAA7271169.1"/>
    <property type="molecule type" value="Genomic_DNA"/>
</dbReference>
<gene>
    <name evidence="1" type="ORF">AAE3_LOCUS13180</name>
</gene>
<protein>
    <recommendedName>
        <fullName evidence="3">F-box domain-containing protein</fullName>
    </recommendedName>
</protein>
<dbReference type="InterPro" id="IPR032675">
    <property type="entry name" value="LRR_dom_sf"/>
</dbReference>
<organism evidence="1 2">
    <name type="scientific">Cyclocybe aegerita</name>
    <name type="common">Black poplar mushroom</name>
    <name type="synonym">Agrocybe aegerita</name>
    <dbReference type="NCBI Taxonomy" id="1973307"/>
    <lineage>
        <taxon>Eukaryota</taxon>
        <taxon>Fungi</taxon>
        <taxon>Dikarya</taxon>
        <taxon>Basidiomycota</taxon>
        <taxon>Agaricomycotina</taxon>
        <taxon>Agaricomycetes</taxon>
        <taxon>Agaricomycetidae</taxon>
        <taxon>Agaricales</taxon>
        <taxon>Agaricineae</taxon>
        <taxon>Bolbitiaceae</taxon>
        <taxon>Cyclocybe</taxon>
    </lineage>
</organism>
<reference evidence="1 2" key="1">
    <citation type="submission" date="2020-01" db="EMBL/GenBank/DDBJ databases">
        <authorList>
            <person name="Gupta K D."/>
        </authorList>
    </citation>
    <scope>NUCLEOTIDE SEQUENCE [LARGE SCALE GENOMIC DNA]</scope>
</reference>
<dbReference type="Gene3D" id="3.80.10.10">
    <property type="entry name" value="Ribonuclease Inhibitor"/>
    <property type="match status" value="1"/>
</dbReference>
<sequence>MARPQSSFRCALCHVDAPIQPIDVSGQSCGFSGGPPCPACSELKNVDDKIHDTVVILQKLLEKQNVLKDKRNQYHDRLTNHLPLELVVRMFGFAIKQLPFYGYKASMSFQHHQIHMWDSCGHTPWTLSTVCKTWKDIIWATPQLWTSVSINTAYIPTEYMTFAKEWLRRSGRLPINLTLYEGCWNDRNYIGEEASVVKALFDIVNASSPRWRSLAVSVSDRHLKYLSGDPGGISRLEDLHFEQYPGFRNEIRETSIFCPHSKPSPQRVFAERVHFKSIGIVWDHVTQVELSSCPPVDCLKVLCHAPQTTHLTLGYLDDDNPQVAAPTTEPLLYKQLQFLKIRSTCKTIGFLFDSLTLPSLRELYISGHLSQAAALVARSGCPVTHLHLEEQFTHQLDPEHHLLDLLEHLPSVTELVLEKPHLSDTFFDRLGPYGLIEGDPELLPGLRSLKISRCAVSFQWQSVARMFERDPEAPEVWPRRALRSLEVTELEDMRRGDYYGSERSDSWYVEQRRRRLESLQIPEEVVRSLLEIHENGVEMRITDDRRNDLLPLWY</sequence>
<dbReference type="Proteomes" id="UP000467700">
    <property type="component" value="Unassembled WGS sequence"/>
</dbReference>
<proteinExistence type="predicted"/>
<comment type="caution">
    <text evidence="1">The sequence shown here is derived from an EMBL/GenBank/DDBJ whole genome shotgun (WGS) entry which is preliminary data.</text>
</comment>
<dbReference type="AlphaFoldDB" id="A0A8S0WCZ3"/>
<dbReference type="SUPFAM" id="SSF52047">
    <property type="entry name" value="RNI-like"/>
    <property type="match status" value="1"/>
</dbReference>
<name>A0A8S0WCZ3_CYCAE</name>
<accession>A0A8S0WCZ3</accession>